<dbReference type="Proteomes" id="UP001162131">
    <property type="component" value="Unassembled WGS sequence"/>
</dbReference>
<accession>A0AAU9IST8</accession>
<gene>
    <name evidence="1" type="ORF">BSTOLATCC_MIC11810</name>
</gene>
<organism evidence="1 2">
    <name type="scientific">Blepharisma stoltei</name>
    <dbReference type="NCBI Taxonomy" id="1481888"/>
    <lineage>
        <taxon>Eukaryota</taxon>
        <taxon>Sar</taxon>
        <taxon>Alveolata</taxon>
        <taxon>Ciliophora</taxon>
        <taxon>Postciliodesmatophora</taxon>
        <taxon>Heterotrichea</taxon>
        <taxon>Heterotrichida</taxon>
        <taxon>Blepharismidae</taxon>
        <taxon>Blepharisma</taxon>
    </lineage>
</organism>
<sequence>MEFSIPYANPNANFLTQTNSSALQSRKSVPVSHLPKLKNNDESKNVLGLLEESRKLELIHRSLVEKNKLTNKQIHYLRLPTIPREESAELEKSSVSDSAYIKPEVPIHTVNLEISKEISLPNNSTYIKSKKKVPVPEIVSDETSRILENQWDGSSIVDSNMKDFIFRPNKQQRTTIYHVEDIFSAERKSSIRPITSERKQISVRFAHKSLIGDGARAYEVCLNKLHKNNISKKLKPKRYPFDSFGVQLERNLPRKLRSNKELEAWTYFAYGNEAKSVFDLSDIAEKAYLV</sequence>
<dbReference type="AlphaFoldDB" id="A0AAU9IST8"/>
<proteinExistence type="predicted"/>
<protein>
    <submittedName>
        <fullName evidence="1">Uncharacterized protein</fullName>
    </submittedName>
</protein>
<name>A0AAU9IST8_9CILI</name>
<evidence type="ECO:0000313" key="2">
    <source>
        <dbReference type="Proteomes" id="UP001162131"/>
    </source>
</evidence>
<comment type="caution">
    <text evidence="1">The sequence shown here is derived from an EMBL/GenBank/DDBJ whole genome shotgun (WGS) entry which is preliminary data.</text>
</comment>
<keyword evidence="2" id="KW-1185">Reference proteome</keyword>
<reference evidence="1" key="1">
    <citation type="submission" date="2021-09" db="EMBL/GenBank/DDBJ databases">
        <authorList>
            <consortium name="AG Swart"/>
            <person name="Singh M."/>
            <person name="Singh A."/>
            <person name="Seah K."/>
            <person name="Emmerich C."/>
        </authorList>
    </citation>
    <scope>NUCLEOTIDE SEQUENCE</scope>
    <source>
        <strain evidence="1">ATCC30299</strain>
    </source>
</reference>
<evidence type="ECO:0000313" key="1">
    <source>
        <dbReference type="EMBL" id="CAG9314815.1"/>
    </source>
</evidence>
<dbReference type="EMBL" id="CAJZBQ010000012">
    <property type="protein sequence ID" value="CAG9314815.1"/>
    <property type="molecule type" value="Genomic_DNA"/>
</dbReference>